<keyword evidence="3" id="KW-1185">Reference proteome</keyword>
<evidence type="ECO:0000313" key="2">
    <source>
        <dbReference type="EMBL" id="MFC3812808.1"/>
    </source>
</evidence>
<dbReference type="Proteomes" id="UP001595616">
    <property type="component" value="Unassembled WGS sequence"/>
</dbReference>
<protein>
    <submittedName>
        <fullName evidence="2">Uncharacterized protein</fullName>
    </submittedName>
</protein>
<evidence type="ECO:0000313" key="3">
    <source>
        <dbReference type="Proteomes" id="UP001595616"/>
    </source>
</evidence>
<keyword evidence="1" id="KW-0732">Signal</keyword>
<name>A0ABV7YZS1_9BACT</name>
<feature type="chain" id="PRO_5045455877" evidence="1">
    <location>
        <begin position="19"/>
        <end position="134"/>
    </location>
</feature>
<proteinExistence type="predicted"/>
<dbReference type="EMBL" id="JBHRYQ010000001">
    <property type="protein sequence ID" value="MFC3812808.1"/>
    <property type="molecule type" value="Genomic_DNA"/>
</dbReference>
<dbReference type="RefSeq" id="WP_379839713.1">
    <property type="nucleotide sequence ID" value="NZ_JBHRYQ010000001.1"/>
</dbReference>
<reference evidence="3" key="1">
    <citation type="journal article" date="2019" name="Int. J. Syst. Evol. Microbiol.">
        <title>The Global Catalogue of Microorganisms (GCM) 10K type strain sequencing project: providing services to taxonomists for standard genome sequencing and annotation.</title>
        <authorList>
            <consortium name="The Broad Institute Genomics Platform"/>
            <consortium name="The Broad Institute Genome Sequencing Center for Infectious Disease"/>
            <person name="Wu L."/>
            <person name="Ma J."/>
        </authorList>
    </citation>
    <scope>NUCLEOTIDE SEQUENCE [LARGE SCALE GENOMIC DNA]</scope>
    <source>
        <strain evidence="3">CECT 7956</strain>
    </source>
</reference>
<evidence type="ECO:0000256" key="1">
    <source>
        <dbReference type="SAM" id="SignalP"/>
    </source>
</evidence>
<sequence>MKNIFAICLICVSVVSMAQSRFSDCSVLLLNEQVLVENYSPNATCNVSKAAKGWLTAGTITLGENSMKPNANGKFEFGVAIKDMETGTLHLFSFEKYKKVKIEEVLRQCKAGDSIVILTTNSKFALPHNEIKVY</sequence>
<feature type="signal peptide" evidence="1">
    <location>
        <begin position="1"/>
        <end position="18"/>
    </location>
</feature>
<comment type="caution">
    <text evidence="2">The sequence shown here is derived from an EMBL/GenBank/DDBJ whole genome shotgun (WGS) entry which is preliminary data.</text>
</comment>
<organism evidence="2 3">
    <name type="scientific">Lacihabitans lacunae</name>
    <dbReference type="NCBI Taxonomy" id="1028214"/>
    <lineage>
        <taxon>Bacteria</taxon>
        <taxon>Pseudomonadati</taxon>
        <taxon>Bacteroidota</taxon>
        <taxon>Cytophagia</taxon>
        <taxon>Cytophagales</taxon>
        <taxon>Leadbetterellaceae</taxon>
        <taxon>Lacihabitans</taxon>
    </lineage>
</organism>
<accession>A0ABV7YZS1</accession>
<gene>
    <name evidence="2" type="ORF">ACFOOI_19245</name>
</gene>